<reference evidence="2 3" key="1">
    <citation type="submission" date="2016-11" db="EMBL/GenBank/DDBJ databases">
        <title>The macronuclear genome of Stentor coeruleus: a giant cell with tiny introns.</title>
        <authorList>
            <person name="Slabodnick M."/>
            <person name="Ruby J.G."/>
            <person name="Reiff S.B."/>
            <person name="Swart E.C."/>
            <person name="Gosai S."/>
            <person name="Prabakaran S."/>
            <person name="Witkowska E."/>
            <person name="Larue G.E."/>
            <person name="Fisher S."/>
            <person name="Freeman R.M."/>
            <person name="Gunawardena J."/>
            <person name="Chu W."/>
            <person name="Stover N.A."/>
            <person name="Gregory B.D."/>
            <person name="Nowacki M."/>
            <person name="Derisi J."/>
            <person name="Roy S.W."/>
            <person name="Marshall W.F."/>
            <person name="Sood P."/>
        </authorList>
    </citation>
    <scope>NUCLEOTIDE SEQUENCE [LARGE SCALE GENOMIC DNA]</scope>
    <source>
        <strain evidence="2">WM001</strain>
    </source>
</reference>
<evidence type="ECO:0000313" key="3">
    <source>
        <dbReference type="Proteomes" id="UP000187209"/>
    </source>
</evidence>
<dbReference type="PANTHER" id="PTHR16189">
    <property type="entry name" value="TRANSMEMBRANE PROTEIN 104-RELATED"/>
    <property type="match status" value="1"/>
</dbReference>
<feature type="transmembrane region" description="Helical" evidence="1">
    <location>
        <begin position="422"/>
        <end position="443"/>
    </location>
</feature>
<protein>
    <recommendedName>
        <fullName evidence="4">Amino acid transporter transmembrane domain-containing protein</fullName>
    </recommendedName>
</protein>
<comment type="caution">
    <text evidence="2">The sequence shown here is derived from an EMBL/GenBank/DDBJ whole genome shotgun (WGS) entry which is preliminary data.</text>
</comment>
<feature type="transmembrane region" description="Helical" evidence="1">
    <location>
        <begin position="268"/>
        <end position="287"/>
    </location>
</feature>
<evidence type="ECO:0000313" key="2">
    <source>
        <dbReference type="EMBL" id="OMJ82078.1"/>
    </source>
</evidence>
<name>A0A1R2BZ82_9CILI</name>
<accession>A0A1R2BZ82</accession>
<feature type="transmembrane region" description="Helical" evidence="1">
    <location>
        <begin position="40"/>
        <end position="62"/>
    </location>
</feature>
<gene>
    <name evidence="2" type="ORF">SteCoe_17353</name>
</gene>
<keyword evidence="1" id="KW-0472">Membrane</keyword>
<feature type="transmembrane region" description="Helical" evidence="1">
    <location>
        <begin position="398"/>
        <end position="416"/>
    </location>
</feature>
<dbReference type="Proteomes" id="UP000187209">
    <property type="component" value="Unassembled WGS sequence"/>
</dbReference>
<dbReference type="OrthoDB" id="294541at2759"/>
<keyword evidence="1" id="KW-1133">Transmembrane helix</keyword>
<feature type="transmembrane region" description="Helical" evidence="1">
    <location>
        <begin position="347"/>
        <end position="377"/>
    </location>
</feature>
<keyword evidence="1" id="KW-0812">Transmembrane</keyword>
<evidence type="ECO:0008006" key="4">
    <source>
        <dbReference type="Google" id="ProtNLM"/>
    </source>
</evidence>
<feature type="transmembrane region" description="Helical" evidence="1">
    <location>
        <begin position="218"/>
        <end position="242"/>
    </location>
</feature>
<keyword evidence="3" id="KW-1185">Reference proteome</keyword>
<feature type="transmembrane region" description="Helical" evidence="1">
    <location>
        <begin position="463"/>
        <end position="486"/>
    </location>
</feature>
<feature type="transmembrane region" description="Helical" evidence="1">
    <location>
        <begin position="12"/>
        <end position="34"/>
    </location>
</feature>
<feature type="transmembrane region" description="Helical" evidence="1">
    <location>
        <begin position="141"/>
        <end position="171"/>
    </location>
</feature>
<evidence type="ECO:0000256" key="1">
    <source>
        <dbReference type="SAM" id="Phobius"/>
    </source>
</evidence>
<dbReference type="EMBL" id="MPUH01000355">
    <property type="protein sequence ID" value="OMJ82078.1"/>
    <property type="molecule type" value="Genomic_DNA"/>
</dbReference>
<feature type="transmembrane region" description="Helical" evidence="1">
    <location>
        <begin position="299"/>
        <end position="320"/>
    </location>
</feature>
<dbReference type="AlphaFoldDB" id="A0A1R2BZ82"/>
<sequence>MEKKPEQQENDFAATLFICINCSVAASIFGTPWAFVQVGWASALILSIIGVILLSLLGVVLIQVLTRMNVIKDYIGQGYTISHVPMTEIFRNMPKSNYIKTPNEISDNTPLLSTENHNDLFFSYELTLICRILLGGVMEKILSITIITTSTIFLMGCTSVFASSLVSVIPLGPMNTCNIFTDPSFENWCRYKYMVFVALFALITCTMTLFFHFTEQRWYLITVAFGRILAILLMAITSLIALGENQTLDDDESLKVDIEAFNREGVGIALPIIFLSMGFHIMIPELLEPLSNKAYSIKVIVLTFFIAFCMIILLCLTTIFCLNNVKPLITLNWATYSNGVDPSDRAWWAYIIDGYVSLFPAVDVTSVFAILLCNSAANLNALSYETIDNKNNTNDDNFKGKVFLLCLTLILPMYFYDIGILFALAGCVNLIVLMFFISILGLASVTIVPEKCVFDNFLANKKVLIGVTICSMLILIYLWFSFLGYFF</sequence>
<proteinExistence type="predicted"/>
<feature type="transmembrane region" description="Helical" evidence="1">
    <location>
        <begin position="191"/>
        <end position="211"/>
    </location>
</feature>
<organism evidence="2 3">
    <name type="scientific">Stentor coeruleus</name>
    <dbReference type="NCBI Taxonomy" id="5963"/>
    <lineage>
        <taxon>Eukaryota</taxon>
        <taxon>Sar</taxon>
        <taxon>Alveolata</taxon>
        <taxon>Ciliophora</taxon>
        <taxon>Postciliodesmatophora</taxon>
        <taxon>Heterotrichea</taxon>
        <taxon>Heterotrichida</taxon>
        <taxon>Stentoridae</taxon>
        <taxon>Stentor</taxon>
    </lineage>
</organism>